<accession>A0A5N6NMC2</accession>
<evidence type="ECO:0000313" key="3">
    <source>
        <dbReference type="Proteomes" id="UP000326396"/>
    </source>
</evidence>
<dbReference type="AlphaFoldDB" id="A0A5N6NMC2"/>
<comment type="caution">
    <text evidence="2">The sequence shown here is derived from an EMBL/GenBank/DDBJ whole genome shotgun (WGS) entry which is preliminary data.</text>
</comment>
<evidence type="ECO:0000256" key="1">
    <source>
        <dbReference type="SAM" id="MobiDB-lite"/>
    </source>
</evidence>
<dbReference type="Proteomes" id="UP000326396">
    <property type="component" value="Linkage Group LG18"/>
</dbReference>
<feature type="region of interest" description="Disordered" evidence="1">
    <location>
        <begin position="259"/>
        <end position="280"/>
    </location>
</feature>
<name>A0A5N6NMC2_9ASTR</name>
<dbReference type="EMBL" id="SZYD01000010">
    <property type="protein sequence ID" value="KAD4981944.1"/>
    <property type="molecule type" value="Genomic_DNA"/>
</dbReference>
<evidence type="ECO:0000313" key="2">
    <source>
        <dbReference type="EMBL" id="KAD4981944.1"/>
    </source>
</evidence>
<organism evidence="2 3">
    <name type="scientific">Mikania micrantha</name>
    <name type="common">bitter vine</name>
    <dbReference type="NCBI Taxonomy" id="192012"/>
    <lineage>
        <taxon>Eukaryota</taxon>
        <taxon>Viridiplantae</taxon>
        <taxon>Streptophyta</taxon>
        <taxon>Embryophyta</taxon>
        <taxon>Tracheophyta</taxon>
        <taxon>Spermatophyta</taxon>
        <taxon>Magnoliopsida</taxon>
        <taxon>eudicotyledons</taxon>
        <taxon>Gunneridae</taxon>
        <taxon>Pentapetalae</taxon>
        <taxon>asterids</taxon>
        <taxon>campanulids</taxon>
        <taxon>Asterales</taxon>
        <taxon>Asteraceae</taxon>
        <taxon>Asteroideae</taxon>
        <taxon>Heliantheae alliance</taxon>
        <taxon>Eupatorieae</taxon>
        <taxon>Mikania</taxon>
    </lineage>
</organism>
<gene>
    <name evidence="2" type="ORF">E3N88_18615</name>
</gene>
<sequence>MMNDDMVLVYHVMMNDGCSSTCYWVSMVAPVFVLGKYGCSSTCYWVSMVAPVFVLGKYGCSRTRYGVSMMLLPYSLRGKYDVAPVLVTGCIGHVRSCYANAAPFVHVVHANGYPNEGRDTPFGHGDVPFGLADIPIRRVRSRSRAETDPAVEALATLITEQLVTILPGIITRIRNSEEFARSFPLLAAEKKEPEGGETSRKRKRGCSKESRELVIYIDAIPLRQMAVAPESEGLNTTNHEKQRYSNNIQKHIGCDLMSTNDRNQMTDKSVQEQCENRMFS</sequence>
<reference evidence="2 3" key="1">
    <citation type="submission" date="2019-05" db="EMBL/GenBank/DDBJ databases">
        <title>Mikania micrantha, genome provides insights into the molecular mechanism of rapid growth.</title>
        <authorList>
            <person name="Liu B."/>
        </authorList>
    </citation>
    <scope>NUCLEOTIDE SEQUENCE [LARGE SCALE GENOMIC DNA]</scope>
    <source>
        <strain evidence="2">NLD-2019</strain>
        <tissue evidence="2">Leaf</tissue>
    </source>
</reference>
<proteinExistence type="predicted"/>
<keyword evidence="3" id="KW-1185">Reference proteome</keyword>
<protein>
    <submittedName>
        <fullName evidence="2">Uncharacterized protein</fullName>
    </submittedName>
</protein>